<feature type="region of interest" description="Disordered" evidence="1">
    <location>
        <begin position="1"/>
        <end position="82"/>
    </location>
</feature>
<name>A0A9P5HFL4_9HYPO</name>
<protein>
    <recommendedName>
        <fullName evidence="2">AMP-dependent synthetase/ligase domain-containing protein</fullName>
    </recommendedName>
</protein>
<evidence type="ECO:0000256" key="1">
    <source>
        <dbReference type="SAM" id="MobiDB-lite"/>
    </source>
</evidence>
<dbReference type="Pfam" id="PF00501">
    <property type="entry name" value="AMP-binding"/>
    <property type="match status" value="1"/>
</dbReference>
<sequence>MEPISQPHLAAVQPPHMELTYAEPQCDDGAPDELVVDQSQCGQTSADPREPIAAESQGKPPLTPPQNEPAGDGSQCDPTPAELHNKPALAEVHGEPIPDLNLKLWDIFANGAASYPDHDAIVSLWQPQEQSPSTGHEPASSSGNHVLRWSYAQLKDKAERLAESLESLGCRPGMRLSVVLWNSAEYGLFFWAQQSCK</sequence>
<proteinExistence type="predicted"/>
<dbReference type="AlphaFoldDB" id="A0A9P5HFL4"/>
<feature type="domain" description="AMP-dependent synthetase/ligase" evidence="2">
    <location>
        <begin position="129"/>
        <end position="190"/>
    </location>
</feature>
<dbReference type="SUPFAM" id="SSF56801">
    <property type="entry name" value="Acetyl-CoA synthetase-like"/>
    <property type="match status" value="1"/>
</dbReference>
<keyword evidence="4" id="KW-1185">Reference proteome</keyword>
<evidence type="ECO:0000259" key="2">
    <source>
        <dbReference type="Pfam" id="PF00501"/>
    </source>
</evidence>
<feature type="compositionally biased region" description="Acidic residues" evidence="1">
    <location>
        <begin position="25"/>
        <end position="35"/>
    </location>
</feature>
<reference evidence="3" key="1">
    <citation type="submission" date="2020-03" db="EMBL/GenBank/DDBJ databases">
        <title>Draft Genome Sequence of Cylindrodendrum hubeiense.</title>
        <authorList>
            <person name="Buettner E."/>
            <person name="Kellner H."/>
        </authorList>
    </citation>
    <scope>NUCLEOTIDE SEQUENCE</scope>
    <source>
        <strain evidence="3">IHI 201604</strain>
    </source>
</reference>
<dbReference type="OrthoDB" id="10253869at2759"/>
<dbReference type="Gene3D" id="3.40.50.980">
    <property type="match status" value="1"/>
</dbReference>
<organism evidence="3 4">
    <name type="scientific">Cylindrodendrum hubeiense</name>
    <dbReference type="NCBI Taxonomy" id="595255"/>
    <lineage>
        <taxon>Eukaryota</taxon>
        <taxon>Fungi</taxon>
        <taxon>Dikarya</taxon>
        <taxon>Ascomycota</taxon>
        <taxon>Pezizomycotina</taxon>
        <taxon>Sordariomycetes</taxon>
        <taxon>Hypocreomycetidae</taxon>
        <taxon>Hypocreales</taxon>
        <taxon>Nectriaceae</taxon>
        <taxon>Cylindrodendrum</taxon>
    </lineage>
</organism>
<comment type="caution">
    <text evidence="3">The sequence shown here is derived from an EMBL/GenBank/DDBJ whole genome shotgun (WGS) entry which is preliminary data.</text>
</comment>
<feature type="compositionally biased region" description="Polar residues" evidence="1">
    <location>
        <begin position="37"/>
        <end position="46"/>
    </location>
</feature>
<evidence type="ECO:0000313" key="3">
    <source>
        <dbReference type="EMBL" id="KAF7552802.1"/>
    </source>
</evidence>
<dbReference type="EMBL" id="JAANBB010000055">
    <property type="protein sequence ID" value="KAF7552802.1"/>
    <property type="molecule type" value="Genomic_DNA"/>
</dbReference>
<gene>
    <name evidence="3" type="ORF">G7Z17_g4066</name>
</gene>
<dbReference type="InterPro" id="IPR000873">
    <property type="entry name" value="AMP-dep_synth/lig_dom"/>
</dbReference>
<evidence type="ECO:0000313" key="4">
    <source>
        <dbReference type="Proteomes" id="UP000722485"/>
    </source>
</evidence>
<accession>A0A9P5HFL4</accession>
<dbReference type="Proteomes" id="UP000722485">
    <property type="component" value="Unassembled WGS sequence"/>
</dbReference>